<keyword evidence="4" id="KW-0677">Repeat</keyword>
<sequence length="818" mass="90929">MKKKTKLSENRAPEFQYKFKSHSLDSGAHLSLRCSAYGSPLPQIHWFFFDRRLNKPKFRSRYRIGDYVDRNGIIVSYVNISSVSVEDGGLYSCQAFNDIASISHSANVYVYGPPFVHQMDNLTVVTATKVQLDCPASGYPLEGIYWRKDGKEFLPSRRVKSYRNGTLSIIDAHLDDEGWYECIAKAKDNKIASASLYVDIVEKPVINPFMFGSDLREGMRTTVVCSVLSGESPISVNWFKNGQLVKHMHPEVEILSLGEFTSTLRFASVQRNHSGNYTCKASSVMVSSNYTAPMVVQAFPKWLLKPSPVYSVLKGRNIVIDCQAEGFPAPIHHWKLLKESTGLSSPEYVTIVSGPHIHVLENGSLAIIDAAKSDEGDYVCEANNGIGATITAAVKLRVNKPVHFDKNFEVIKVQKGQRAQFKCDAVGDPPILVSWAKDRVSFTAFNAKTSKYVLNEQMTPEGLSSHITIDFVEVSDSAFFTCAASNPFGKDEKNIQLLVQGPPEAPRNLKITEVQSRQIVLSWFESSNGNSPLLSYLIQYIHSNGSWNHRFDTTAVPAKELTHSINGLTPSSEYKIRVIAENVFGKSLPSEEITVKTSEEAPSFTPANVKVESINSRTLQVHWKHFKEAVSVDGFNIGYREIDTFSSTGFNAGHREMSHFPVHKSSEIYTFKSVRLESDSETKDTLRFTINSLKKNTKYGIIIQAFNRKGLGPSSDEVIADTLEFDPPEAVNPRVTDVSQNSLSLIWESDGQNPVSGYAINYKSESGDWEEQKVVGSQSSFTLENLRCGTKYQITMTASNKAGRSTASDLITAFTVGS</sequence>
<evidence type="ECO:0000256" key="7">
    <source>
        <dbReference type="ARBA" id="ARBA00023136"/>
    </source>
</evidence>
<dbReference type="GO" id="GO:0007416">
    <property type="term" value="P:synapse assembly"/>
    <property type="evidence" value="ECO:0007669"/>
    <property type="project" value="TreeGrafter"/>
</dbReference>
<dbReference type="InterPro" id="IPR036116">
    <property type="entry name" value="FN3_sf"/>
</dbReference>
<dbReference type="EMBL" id="NCKV01001286">
    <property type="protein sequence ID" value="RWS28626.1"/>
    <property type="molecule type" value="Genomic_DNA"/>
</dbReference>
<keyword evidence="9" id="KW-0393">Immunoglobulin domain</keyword>
<reference evidence="12 13" key="1">
    <citation type="journal article" date="2018" name="Gigascience">
        <title>Genomes of trombidid mites reveal novel predicted allergens and laterally-transferred genes associated with secondary metabolism.</title>
        <authorList>
            <person name="Dong X."/>
            <person name="Chaisiri K."/>
            <person name="Xia D."/>
            <person name="Armstrong S.D."/>
            <person name="Fang Y."/>
            <person name="Donnelly M.J."/>
            <person name="Kadowaki T."/>
            <person name="McGarry J.W."/>
            <person name="Darby A.C."/>
            <person name="Makepeace B.L."/>
        </authorList>
    </citation>
    <scope>NUCLEOTIDE SEQUENCE [LARGE SCALE GENOMIC DNA]</scope>
    <source>
        <strain evidence="12">UoL-UT</strain>
    </source>
</reference>
<dbReference type="Pfam" id="PF13927">
    <property type="entry name" value="Ig_3"/>
    <property type="match status" value="3"/>
</dbReference>
<dbReference type="InterPro" id="IPR003961">
    <property type="entry name" value="FN3_dom"/>
</dbReference>
<dbReference type="Gene3D" id="2.60.40.10">
    <property type="entry name" value="Immunoglobulins"/>
    <property type="match status" value="8"/>
</dbReference>
<dbReference type="SMART" id="SM00060">
    <property type="entry name" value="FN3"/>
    <property type="match status" value="3"/>
</dbReference>
<dbReference type="InterPro" id="IPR003599">
    <property type="entry name" value="Ig_sub"/>
</dbReference>
<dbReference type="CDD" id="cd00063">
    <property type="entry name" value="FN3"/>
    <property type="match status" value="3"/>
</dbReference>
<dbReference type="SUPFAM" id="SSF48726">
    <property type="entry name" value="Immunoglobulin"/>
    <property type="match status" value="5"/>
</dbReference>
<dbReference type="Pfam" id="PF07679">
    <property type="entry name" value="I-set"/>
    <property type="match status" value="2"/>
</dbReference>
<dbReference type="AlphaFoldDB" id="A0A443SM62"/>
<evidence type="ECO:0000256" key="5">
    <source>
        <dbReference type="ARBA" id="ARBA00022889"/>
    </source>
</evidence>
<evidence type="ECO:0000256" key="1">
    <source>
        <dbReference type="ARBA" id="ARBA00004479"/>
    </source>
</evidence>
<gene>
    <name evidence="12" type="ORF">B4U80_01775</name>
</gene>
<keyword evidence="6" id="KW-1133">Transmembrane helix</keyword>
<dbReference type="InterPro" id="IPR036179">
    <property type="entry name" value="Ig-like_dom_sf"/>
</dbReference>
<dbReference type="OrthoDB" id="152385at2759"/>
<evidence type="ECO:0000256" key="2">
    <source>
        <dbReference type="ARBA" id="ARBA00022692"/>
    </source>
</evidence>
<dbReference type="PANTHER" id="PTHR13817">
    <property type="entry name" value="TITIN"/>
    <property type="match status" value="1"/>
</dbReference>
<evidence type="ECO:0000256" key="9">
    <source>
        <dbReference type="ARBA" id="ARBA00023319"/>
    </source>
</evidence>
<feature type="non-terminal residue" evidence="12">
    <location>
        <position position="818"/>
    </location>
</feature>
<dbReference type="FunFam" id="2.60.40.10:FF:000032">
    <property type="entry name" value="palladin isoform X1"/>
    <property type="match status" value="1"/>
</dbReference>
<dbReference type="InterPro" id="IPR050964">
    <property type="entry name" value="Striated_Muscle_Regulatory"/>
</dbReference>
<evidence type="ECO:0000259" key="10">
    <source>
        <dbReference type="PROSITE" id="PS50835"/>
    </source>
</evidence>
<evidence type="ECO:0000256" key="8">
    <source>
        <dbReference type="ARBA" id="ARBA00023157"/>
    </source>
</evidence>
<dbReference type="InterPro" id="IPR013783">
    <property type="entry name" value="Ig-like_fold"/>
</dbReference>
<dbReference type="VEuPathDB" id="VectorBase:LDEU003414"/>
<evidence type="ECO:0000313" key="13">
    <source>
        <dbReference type="Proteomes" id="UP000288716"/>
    </source>
</evidence>
<feature type="domain" description="Ig-like" evidence="10">
    <location>
        <begin position="401"/>
        <end position="496"/>
    </location>
</feature>
<dbReference type="Proteomes" id="UP000288716">
    <property type="component" value="Unassembled WGS sequence"/>
</dbReference>
<dbReference type="PROSITE" id="PS50853">
    <property type="entry name" value="FN3"/>
    <property type="match status" value="3"/>
</dbReference>
<feature type="domain" description="Ig-like" evidence="10">
    <location>
        <begin position="300"/>
        <end position="391"/>
    </location>
</feature>
<dbReference type="GO" id="GO:0007156">
    <property type="term" value="P:homophilic cell adhesion via plasma membrane adhesion molecules"/>
    <property type="evidence" value="ECO:0007669"/>
    <property type="project" value="TreeGrafter"/>
</dbReference>
<feature type="domain" description="Ig-like" evidence="10">
    <location>
        <begin position="113"/>
        <end position="192"/>
    </location>
</feature>
<dbReference type="PROSITE" id="PS50835">
    <property type="entry name" value="IG_LIKE"/>
    <property type="match status" value="5"/>
</dbReference>
<dbReference type="InterPro" id="IPR013098">
    <property type="entry name" value="Ig_I-set"/>
</dbReference>
<feature type="domain" description="Ig-like" evidence="10">
    <location>
        <begin position="204"/>
        <end position="297"/>
    </location>
</feature>
<organism evidence="12 13">
    <name type="scientific">Leptotrombidium deliense</name>
    <dbReference type="NCBI Taxonomy" id="299467"/>
    <lineage>
        <taxon>Eukaryota</taxon>
        <taxon>Metazoa</taxon>
        <taxon>Ecdysozoa</taxon>
        <taxon>Arthropoda</taxon>
        <taxon>Chelicerata</taxon>
        <taxon>Arachnida</taxon>
        <taxon>Acari</taxon>
        <taxon>Acariformes</taxon>
        <taxon>Trombidiformes</taxon>
        <taxon>Prostigmata</taxon>
        <taxon>Anystina</taxon>
        <taxon>Parasitengona</taxon>
        <taxon>Trombiculoidea</taxon>
        <taxon>Trombiculidae</taxon>
        <taxon>Leptotrombidium</taxon>
    </lineage>
</organism>
<proteinExistence type="predicted"/>
<keyword evidence="3" id="KW-0732">Signal</keyword>
<evidence type="ECO:0000259" key="11">
    <source>
        <dbReference type="PROSITE" id="PS50853"/>
    </source>
</evidence>
<dbReference type="STRING" id="299467.A0A443SM62"/>
<dbReference type="SMART" id="SM00408">
    <property type="entry name" value="IGc2"/>
    <property type="match status" value="5"/>
</dbReference>
<evidence type="ECO:0000256" key="6">
    <source>
        <dbReference type="ARBA" id="ARBA00022989"/>
    </source>
</evidence>
<keyword evidence="5" id="KW-0130">Cell adhesion</keyword>
<keyword evidence="13" id="KW-1185">Reference proteome</keyword>
<keyword evidence="2" id="KW-0812">Transmembrane</keyword>
<dbReference type="SUPFAM" id="SSF49265">
    <property type="entry name" value="Fibronectin type III"/>
    <property type="match status" value="2"/>
</dbReference>
<dbReference type="GO" id="GO:0045202">
    <property type="term" value="C:synapse"/>
    <property type="evidence" value="ECO:0007669"/>
    <property type="project" value="TreeGrafter"/>
</dbReference>
<feature type="domain" description="Ig-like" evidence="10">
    <location>
        <begin position="13"/>
        <end position="109"/>
    </location>
</feature>
<keyword evidence="8" id="KW-1015">Disulfide bond</keyword>
<dbReference type="Pfam" id="PF00041">
    <property type="entry name" value="fn3"/>
    <property type="match status" value="3"/>
</dbReference>
<feature type="domain" description="Fibronectin type-III" evidence="11">
    <location>
        <begin position="505"/>
        <end position="600"/>
    </location>
</feature>
<evidence type="ECO:0000313" key="12">
    <source>
        <dbReference type="EMBL" id="RWS28626.1"/>
    </source>
</evidence>
<dbReference type="SMART" id="SM00409">
    <property type="entry name" value="IG"/>
    <property type="match status" value="5"/>
</dbReference>
<dbReference type="PANTHER" id="PTHR13817:SF166">
    <property type="entry name" value="NEURONAL IGCAM-RELATED"/>
    <property type="match status" value="1"/>
</dbReference>
<protein>
    <submittedName>
        <fullName evidence="12">Cell adhesion molecule-like protein</fullName>
    </submittedName>
</protein>
<evidence type="ECO:0000256" key="3">
    <source>
        <dbReference type="ARBA" id="ARBA00022729"/>
    </source>
</evidence>
<dbReference type="InterPro" id="IPR003598">
    <property type="entry name" value="Ig_sub2"/>
</dbReference>
<comment type="caution">
    <text evidence="12">The sequence shown here is derived from an EMBL/GenBank/DDBJ whole genome shotgun (WGS) entry which is preliminary data.</text>
</comment>
<comment type="subcellular location">
    <subcellularLocation>
        <location evidence="1">Membrane</location>
        <topology evidence="1">Single-pass type I membrane protein</topology>
    </subcellularLocation>
</comment>
<dbReference type="FunFam" id="2.60.40.10:FF:000333">
    <property type="entry name" value="Down syndrome cell adhesion molecule"/>
    <property type="match status" value="1"/>
</dbReference>
<dbReference type="FunFam" id="2.60.40.10:FF:000017">
    <property type="entry name" value="Down syndrome cell adhesion molecule b"/>
    <property type="match status" value="1"/>
</dbReference>
<dbReference type="FunFam" id="2.60.40.10:FF:000104">
    <property type="entry name" value="Down syndrome cell adhesion molecule b"/>
    <property type="match status" value="1"/>
</dbReference>
<accession>A0A443SM62</accession>
<dbReference type="InterPro" id="IPR007110">
    <property type="entry name" value="Ig-like_dom"/>
</dbReference>
<dbReference type="GO" id="GO:0030154">
    <property type="term" value="P:cell differentiation"/>
    <property type="evidence" value="ECO:0007669"/>
    <property type="project" value="UniProtKB-ARBA"/>
</dbReference>
<keyword evidence="7" id="KW-0472">Membrane</keyword>
<name>A0A443SM62_9ACAR</name>
<feature type="domain" description="Fibronectin type-III" evidence="11">
    <location>
        <begin position="605"/>
        <end position="725"/>
    </location>
</feature>
<dbReference type="FunFam" id="2.60.40.10:FF:000719">
    <property type="entry name" value="nephrin isoform X1"/>
    <property type="match status" value="1"/>
</dbReference>
<dbReference type="GO" id="GO:0016020">
    <property type="term" value="C:membrane"/>
    <property type="evidence" value="ECO:0007669"/>
    <property type="project" value="UniProtKB-SubCell"/>
</dbReference>
<feature type="domain" description="Fibronectin type-III" evidence="11">
    <location>
        <begin position="727"/>
        <end position="818"/>
    </location>
</feature>
<dbReference type="GO" id="GO:0009653">
    <property type="term" value="P:anatomical structure morphogenesis"/>
    <property type="evidence" value="ECO:0007669"/>
    <property type="project" value="UniProtKB-ARBA"/>
</dbReference>
<evidence type="ECO:0000256" key="4">
    <source>
        <dbReference type="ARBA" id="ARBA00022737"/>
    </source>
</evidence>